<dbReference type="PRINTS" id="PR00081">
    <property type="entry name" value="GDHRDH"/>
</dbReference>
<dbReference type="InterPro" id="IPR002347">
    <property type="entry name" value="SDR_fam"/>
</dbReference>
<comment type="caution">
    <text evidence="4">The sequence shown here is derived from an EMBL/GenBank/DDBJ whole genome shotgun (WGS) entry which is preliminary data.</text>
</comment>
<sequence length="246" mass="26593">MSAPYTHITLVTGANQGIGFEIAKKLSTEHKDYHVILAGRRKEAIDEAVAKLMALGLAVEGLLLNQDSDESITTAAKAVEEKHGRLDVLINNAALGFPPKGVEGRAGWQAVFNTNVFGVAQVTDTFIPLLEKSQAPTKRIVMLSSTMGSEAYKADPKNWHHSLDVPPYATSKAALNMLTLHYIARLEKDPSWKISLTCPGYCATNLNNYQGTDDPSFGAINAVRLATLGIDGENGTYSNKEGPIPW</sequence>
<gene>
    <name evidence="4" type="ORF">B0H67DRAFT_478961</name>
</gene>
<evidence type="ECO:0000256" key="3">
    <source>
        <dbReference type="ARBA" id="ARBA00023002"/>
    </source>
</evidence>
<keyword evidence="5" id="KW-1185">Reference proteome</keyword>
<dbReference type="Gene3D" id="3.40.50.720">
    <property type="entry name" value="NAD(P)-binding Rossmann-like Domain"/>
    <property type="match status" value="1"/>
</dbReference>
<dbReference type="Pfam" id="PF00106">
    <property type="entry name" value="adh_short"/>
    <property type="match status" value="1"/>
</dbReference>
<keyword evidence="3" id="KW-0560">Oxidoreductase</keyword>
<evidence type="ECO:0000313" key="5">
    <source>
        <dbReference type="Proteomes" id="UP001172102"/>
    </source>
</evidence>
<protein>
    <submittedName>
        <fullName evidence="4">Short-chain dehydrogenase</fullName>
    </submittedName>
</protein>
<dbReference type="SUPFAM" id="SSF51735">
    <property type="entry name" value="NAD(P)-binding Rossmann-fold domains"/>
    <property type="match status" value="1"/>
</dbReference>
<dbReference type="GO" id="GO:0016491">
    <property type="term" value="F:oxidoreductase activity"/>
    <property type="evidence" value="ECO:0007669"/>
    <property type="project" value="UniProtKB-KW"/>
</dbReference>
<proteinExistence type="inferred from homology"/>
<organism evidence="4 5">
    <name type="scientific">Lasiosphaeris hirsuta</name>
    <dbReference type="NCBI Taxonomy" id="260670"/>
    <lineage>
        <taxon>Eukaryota</taxon>
        <taxon>Fungi</taxon>
        <taxon>Dikarya</taxon>
        <taxon>Ascomycota</taxon>
        <taxon>Pezizomycotina</taxon>
        <taxon>Sordariomycetes</taxon>
        <taxon>Sordariomycetidae</taxon>
        <taxon>Sordariales</taxon>
        <taxon>Lasiosphaeriaceae</taxon>
        <taxon>Lasiosphaeris</taxon>
    </lineage>
</organism>
<reference evidence="4" key="1">
    <citation type="submission" date="2023-06" db="EMBL/GenBank/DDBJ databases">
        <title>Genome-scale phylogeny and comparative genomics of the fungal order Sordariales.</title>
        <authorList>
            <consortium name="Lawrence Berkeley National Laboratory"/>
            <person name="Hensen N."/>
            <person name="Bonometti L."/>
            <person name="Westerberg I."/>
            <person name="Brannstrom I.O."/>
            <person name="Guillou S."/>
            <person name="Cros-Aarteil S."/>
            <person name="Calhoun S."/>
            <person name="Haridas S."/>
            <person name="Kuo A."/>
            <person name="Mondo S."/>
            <person name="Pangilinan J."/>
            <person name="Riley R."/>
            <person name="Labutti K."/>
            <person name="Andreopoulos B."/>
            <person name="Lipzen A."/>
            <person name="Chen C."/>
            <person name="Yanf M."/>
            <person name="Daum C."/>
            <person name="Ng V."/>
            <person name="Clum A."/>
            <person name="Steindorff A."/>
            <person name="Ohm R."/>
            <person name="Martin F."/>
            <person name="Silar P."/>
            <person name="Natvig D."/>
            <person name="Lalanne C."/>
            <person name="Gautier V."/>
            <person name="Ament-Velasquez S.L."/>
            <person name="Kruys A."/>
            <person name="Hutchinson M.I."/>
            <person name="Powell A.J."/>
            <person name="Barry K."/>
            <person name="Miller A.N."/>
            <person name="Grigoriev I.V."/>
            <person name="Debuchy R."/>
            <person name="Gladieux P."/>
            <person name="Thoren M.H."/>
            <person name="Johannesson H."/>
        </authorList>
    </citation>
    <scope>NUCLEOTIDE SEQUENCE</scope>
    <source>
        <strain evidence="4">SMH4607-1</strain>
    </source>
</reference>
<dbReference type="PANTHER" id="PTHR43963">
    <property type="entry name" value="CARBONYL REDUCTASE 1-RELATED"/>
    <property type="match status" value="1"/>
</dbReference>
<evidence type="ECO:0000256" key="2">
    <source>
        <dbReference type="ARBA" id="ARBA00022857"/>
    </source>
</evidence>
<dbReference type="PANTHER" id="PTHR43963:SF6">
    <property type="entry name" value="CHAIN DEHYDROGENASE FAMILY PROTEIN, PUTATIVE (AFU_ORTHOLOGUE AFUA_3G15350)-RELATED"/>
    <property type="match status" value="1"/>
</dbReference>
<dbReference type="EMBL" id="JAUKUA010000001">
    <property type="protein sequence ID" value="KAK0731733.1"/>
    <property type="molecule type" value="Genomic_DNA"/>
</dbReference>
<dbReference type="InterPro" id="IPR036291">
    <property type="entry name" value="NAD(P)-bd_dom_sf"/>
</dbReference>
<dbReference type="Proteomes" id="UP001172102">
    <property type="component" value="Unassembled WGS sequence"/>
</dbReference>
<comment type="similarity">
    <text evidence="1">Belongs to the short-chain dehydrogenases/reductases (SDR) family.</text>
</comment>
<name>A0AA40EDW5_9PEZI</name>
<evidence type="ECO:0000256" key="1">
    <source>
        <dbReference type="ARBA" id="ARBA00006484"/>
    </source>
</evidence>
<evidence type="ECO:0000313" key="4">
    <source>
        <dbReference type="EMBL" id="KAK0731733.1"/>
    </source>
</evidence>
<accession>A0AA40EDW5</accession>
<dbReference type="AlphaFoldDB" id="A0AA40EDW5"/>
<keyword evidence="2" id="KW-0521">NADP</keyword>